<dbReference type="Gene3D" id="1.10.20.10">
    <property type="entry name" value="Histone, subunit A"/>
    <property type="match status" value="1"/>
</dbReference>
<dbReference type="CDD" id="cd07981">
    <property type="entry name" value="HFD_TAF12"/>
    <property type="match status" value="1"/>
</dbReference>
<gene>
    <name evidence="10" type="ORF">PACTADRAFT_42094</name>
</gene>
<dbReference type="InterPro" id="IPR037794">
    <property type="entry name" value="TAF12"/>
</dbReference>
<evidence type="ECO:0000256" key="7">
    <source>
        <dbReference type="ARBA" id="ARBA00093657"/>
    </source>
</evidence>
<evidence type="ECO:0000256" key="5">
    <source>
        <dbReference type="ARBA" id="ARBA00023242"/>
    </source>
</evidence>
<evidence type="ECO:0000259" key="9">
    <source>
        <dbReference type="Pfam" id="PF03847"/>
    </source>
</evidence>
<evidence type="ECO:0000256" key="6">
    <source>
        <dbReference type="ARBA" id="ARBA00075089"/>
    </source>
</evidence>
<dbReference type="OrthoDB" id="2193432at2759"/>
<dbReference type="GO" id="GO:0017025">
    <property type="term" value="F:TBP-class protein binding"/>
    <property type="evidence" value="ECO:0007669"/>
    <property type="project" value="TreeGrafter"/>
</dbReference>
<proteinExistence type="inferred from homology"/>
<dbReference type="GO" id="GO:0000124">
    <property type="term" value="C:SAGA complex"/>
    <property type="evidence" value="ECO:0007669"/>
    <property type="project" value="InterPro"/>
</dbReference>
<evidence type="ECO:0000256" key="3">
    <source>
        <dbReference type="ARBA" id="ARBA00023015"/>
    </source>
</evidence>
<dbReference type="Proteomes" id="UP000094236">
    <property type="component" value="Unassembled WGS sequence"/>
</dbReference>
<accession>A0A1E4TV98</accession>
<dbReference type="SUPFAM" id="SSF47113">
    <property type="entry name" value="Histone-fold"/>
    <property type="match status" value="1"/>
</dbReference>
<comment type="subcellular location">
    <subcellularLocation>
        <location evidence="1">Nucleus</location>
    </subcellularLocation>
</comment>
<feature type="region of interest" description="Disordered" evidence="8">
    <location>
        <begin position="96"/>
        <end position="117"/>
    </location>
</feature>
<evidence type="ECO:0000256" key="8">
    <source>
        <dbReference type="SAM" id="MobiDB-lite"/>
    </source>
</evidence>
<reference evidence="11" key="1">
    <citation type="submission" date="2016-05" db="EMBL/GenBank/DDBJ databases">
        <title>Comparative genomics of biotechnologically important yeasts.</title>
        <authorList>
            <consortium name="DOE Joint Genome Institute"/>
            <person name="Riley R."/>
            <person name="Haridas S."/>
            <person name="Wolfe K.H."/>
            <person name="Lopes M.R."/>
            <person name="Hittinger C.T."/>
            <person name="Goker M."/>
            <person name="Salamov A."/>
            <person name="Wisecaver J."/>
            <person name="Long T.M."/>
            <person name="Aerts A.L."/>
            <person name="Barry K."/>
            <person name="Choi C."/>
            <person name="Clum A."/>
            <person name="Coughlan A.Y."/>
            <person name="Deshpande S."/>
            <person name="Douglass A.P."/>
            <person name="Hanson S.J."/>
            <person name="Klenk H.-P."/>
            <person name="Labutti K."/>
            <person name="Lapidus A."/>
            <person name="Lindquist E."/>
            <person name="Lipzen A."/>
            <person name="Meier-Kolthoff J.P."/>
            <person name="Ohm R.A."/>
            <person name="Otillar R.P."/>
            <person name="Pangilinan J."/>
            <person name="Peng Y."/>
            <person name="Rokas A."/>
            <person name="Rosa C.A."/>
            <person name="Scheuner C."/>
            <person name="Sibirny A.A."/>
            <person name="Slot J.C."/>
            <person name="Stielow J.B."/>
            <person name="Sun H."/>
            <person name="Kurtzman C.P."/>
            <person name="Blackwell M."/>
            <person name="Grigoriev I.V."/>
            <person name="Jeffries T.W."/>
        </authorList>
    </citation>
    <scope>NUCLEOTIDE SEQUENCE [LARGE SCALE GENOMIC DNA]</scope>
    <source>
        <strain evidence="11">NRRL Y-2460</strain>
    </source>
</reference>
<dbReference type="FunFam" id="1.10.20.10:FF:000011">
    <property type="entry name" value="Transcription initiation factor TFIID subunit 12"/>
    <property type="match status" value="1"/>
</dbReference>
<dbReference type="PANTHER" id="PTHR12264:SF21">
    <property type="entry name" value="TRANSCRIPTION INITIATION FACTOR TFIID SUBUNIT 12"/>
    <property type="match status" value="1"/>
</dbReference>
<keyword evidence="5" id="KW-0539">Nucleus</keyword>
<sequence>MEGDRVLHKRKLKELVRNIGSDEGDGNTAIDENVEELLLDLCDEFVTNVTSFSCRLAKHRKVEKMNLKDVQLHLERNWNIRVPGYSSDEIKNVQKNFHPAQSYNSKINDVENSKKRK</sequence>
<dbReference type="GO" id="GO:0003677">
    <property type="term" value="F:DNA binding"/>
    <property type="evidence" value="ECO:0007669"/>
    <property type="project" value="TreeGrafter"/>
</dbReference>
<evidence type="ECO:0000313" key="10">
    <source>
        <dbReference type="EMBL" id="ODV95649.1"/>
    </source>
</evidence>
<dbReference type="Pfam" id="PF03847">
    <property type="entry name" value="TFIID_20kDa"/>
    <property type="match status" value="1"/>
</dbReference>
<comment type="similarity">
    <text evidence="2">Belongs to the TAF12 family.</text>
</comment>
<protein>
    <recommendedName>
        <fullName evidence="6">TBP-associated factor 12</fullName>
    </recommendedName>
    <alternativeName>
        <fullName evidence="7">Transcription initiation factor TFIID subunit 12</fullName>
    </alternativeName>
</protein>
<keyword evidence="11" id="KW-1185">Reference proteome</keyword>
<name>A0A1E4TV98_PACTA</name>
<feature type="compositionally biased region" description="Basic and acidic residues" evidence="8">
    <location>
        <begin position="108"/>
        <end position="117"/>
    </location>
</feature>
<dbReference type="InterPro" id="IPR009072">
    <property type="entry name" value="Histone-fold"/>
</dbReference>
<organism evidence="10 11">
    <name type="scientific">Pachysolen tannophilus NRRL Y-2460</name>
    <dbReference type="NCBI Taxonomy" id="669874"/>
    <lineage>
        <taxon>Eukaryota</taxon>
        <taxon>Fungi</taxon>
        <taxon>Dikarya</taxon>
        <taxon>Ascomycota</taxon>
        <taxon>Saccharomycotina</taxon>
        <taxon>Pichiomycetes</taxon>
        <taxon>Pachysolenaceae</taxon>
        <taxon>Pachysolen</taxon>
    </lineage>
</organism>
<dbReference type="GO" id="GO:0051123">
    <property type="term" value="P:RNA polymerase II preinitiation complex assembly"/>
    <property type="evidence" value="ECO:0007669"/>
    <property type="project" value="TreeGrafter"/>
</dbReference>
<evidence type="ECO:0000256" key="2">
    <source>
        <dbReference type="ARBA" id="ARBA00007530"/>
    </source>
</evidence>
<dbReference type="EMBL" id="KV454014">
    <property type="protein sequence ID" value="ODV95649.1"/>
    <property type="molecule type" value="Genomic_DNA"/>
</dbReference>
<evidence type="ECO:0000313" key="11">
    <source>
        <dbReference type="Proteomes" id="UP000094236"/>
    </source>
</evidence>
<dbReference type="GO" id="GO:0046982">
    <property type="term" value="F:protein heterodimerization activity"/>
    <property type="evidence" value="ECO:0007669"/>
    <property type="project" value="InterPro"/>
</dbReference>
<evidence type="ECO:0000256" key="1">
    <source>
        <dbReference type="ARBA" id="ARBA00004123"/>
    </source>
</evidence>
<evidence type="ECO:0000256" key="4">
    <source>
        <dbReference type="ARBA" id="ARBA00023163"/>
    </source>
</evidence>
<dbReference type="GO" id="GO:0005669">
    <property type="term" value="C:transcription factor TFIID complex"/>
    <property type="evidence" value="ECO:0007669"/>
    <property type="project" value="InterPro"/>
</dbReference>
<dbReference type="InterPro" id="IPR003228">
    <property type="entry name" value="TFIID_TAF12_dom"/>
</dbReference>
<dbReference type="AlphaFoldDB" id="A0A1E4TV98"/>
<feature type="compositionally biased region" description="Polar residues" evidence="8">
    <location>
        <begin position="96"/>
        <end position="107"/>
    </location>
</feature>
<dbReference type="STRING" id="669874.A0A1E4TV98"/>
<keyword evidence="4" id="KW-0804">Transcription</keyword>
<feature type="domain" description="Transcription initiation factor TFIID subunit 12" evidence="9">
    <location>
        <begin position="9"/>
        <end position="80"/>
    </location>
</feature>
<dbReference type="PANTHER" id="PTHR12264">
    <property type="entry name" value="TRANSCRIPTION INITIATION FACTOR TFIID SUBUNIT 12"/>
    <property type="match status" value="1"/>
</dbReference>
<keyword evidence="3" id="KW-0805">Transcription regulation</keyword>